<evidence type="ECO:0000256" key="1">
    <source>
        <dbReference type="SAM" id="Phobius"/>
    </source>
</evidence>
<keyword evidence="3" id="KW-1185">Reference proteome</keyword>
<sequence>MRKTLDEWSNTTFAGEKDASNYTFLDYLSSGSLISNTLLPSSPSIESFYTTLLASTVINSQWRKRKIYTTFYPLPSPTANETSFSGPNATRYYSPTDSGVYYTYAYHETGVLAGYPSAPDGLADLNASSWAISGEDITKSSAASFAAGRYNFTQDMGMQALRSAIAANGTASLSPWDEGAAWIGTWTLPVCVLPASPDMNTQYGNTSSRYGVLPCCCGEGCKDTKEFVEAANMKGFQTLLYGCEEQLRGTGIEFSDIDYGFGKKKGPAALPFYWATLSTGKKAGLAIGMIAGGLFVLVLLFSCLAACCG</sequence>
<evidence type="ECO:0000313" key="3">
    <source>
        <dbReference type="Proteomes" id="UP000800036"/>
    </source>
</evidence>
<proteinExistence type="predicted"/>
<gene>
    <name evidence="2" type="ORF">BU23DRAFT_123737</name>
</gene>
<feature type="transmembrane region" description="Helical" evidence="1">
    <location>
        <begin position="285"/>
        <end position="308"/>
    </location>
</feature>
<accession>A0A6A5VAP0</accession>
<evidence type="ECO:0000313" key="2">
    <source>
        <dbReference type="EMBL" id="KAF1973770.1"/>
    </source>
</evidence>
<keyword evidence="1" id="KW-0812">Transmembrane</keyword>
<protein>
    <submittedName>
        <fullName evidence="2">Uncharacterized protein</fullName>
    </submittedName>
</protein>
<reference evidence="2" key="1">
    <citation type="journal article" date="2020" name="Stud. Mycol.">
        <title>101 Dothideomycetes genomes: a test case for predicting lifestyles and emergence of pathogens.</title>
        <authorList>
            <person name="Haridas S."/>
            <person name="Albert R."/>
            <person name="Binder M."/>
            <person name="Bloem J."/>
            <person name="Labutti K."/>
            <person name="Salamov A."/>
            <person name="Andreopoulos B."/>
            <person name="Baker S."/>
            <person name="Barry K."/>
            <person name="Bills G."/>
            <person name="Bluhm B."/>
            <person name="Cannon C."/>
            <person name="Castanera R."/>
            <person name="Culley D."/>
            <person name="Daum C."/>
            <person name="Ezra D."/>
            <person name="Gonzalez J."/>
            <person name="Henrissat B."/>
            <person name="Kuo A."/>
            <person name="Liang C."/>
            <person name="Lipzen A."/>
            <person name="Lutzoni F."/>
            <person name="Magnuson J."/>
            <person name="Mondo S."/>
            <person name="Nolan M."/>
            <person name="Ohm R."/>
            <person name="Pangilinan J."/>
            <person name="Park H.-J."/>
            <person name="Ramirez L."/>
            <person name="Alfaro M."/>
            <person name="Sun H."/>
            <person name="Tritt A."/>
            <person name="Yoshinaga Y."/>
            <person name="Zwiers L.-H."/>
            <person name="Turgeon B."/>
            <person name="Goodwin S."/>
            <person name="Spatafora J."/>
            <person name="Crous P."/>
            <person name="Grigoriev I."/>
        </authorList>
    </citation>
    <scope>NUCLEOTIDE SEQUENCE</scope>
    <source>
        <strain evidence="2">CBS 107.79</strain>
    </source>
</reference>
<keyword evidence="1" id="KW-1133">Transmembrane helix</keyword>
<keyword evidence="1" id="KW-0472">Membrane</keyword>
<dbReference type="AlphaFoldDB" id="A0A6A5VAP0"/>
<dbReference type="EMBL" id="ML976678">
    <property type="protein sequence ID" value="KAF1973770.1"/>
    <property type="molecule type" value="Genomic_DNA"/>
</dbReference>
<name>A0A6A5VAP0_9PLEO</name>
<dbReference type="OrthoDB" id="5383967at2759"/>
<organism evidence="2 3">
    <name type="scientific">Bimuria novae-zelandiae CBS 107.79</name>
    <dbReference type="NCBI Taxonomy" id="1447943"/>
    <lineage>
        <taxon>Eukaryota</taxon>
        <taxon>Fungi</taxon>
        <taxon>Dikarya</taxon>
        <taxon>Ascomycota</taxon>
        <taxon>Pezizomycotina</taxon>
        <taxon>Dothideomycetes</taxon>
        <taxon>Pleosporomycetidae</taxon>
        <taxon>Pleosporales</taxon>
        <taxon>Massarineae</taxon>
        <taxon>Didymosphaeriaceae</taxon>
        <taxon>Bimuria</taxon>
    </lineage>
</organism>
<dbReference type="Proteomes" id="UP000800036">
    <property type="component" value="Unassembled WGS sequence"/>
</dbReference>